<dbReference type="SUPFAM" id="SSF52833">
    <property type="entry name" value="Thioredoxin-like"/>
    <property type="match status" value="1"/>
</dbReference>
<dbReference type="OrthoDB" id="1069091at2"/>
<evidence type="ECO:0000313" key="7">
    <source>
        <dbReference type="EMBL" id="AOM76139.1"/>
    </source>
</evidence>
<keyword evidence="4" id="KW-0676">Redox-active center</keyword>
<feature type="chain" id="PRO_5009098302" description="Thioredoxin domain-containing protein" evidence="5">
    <location>
        <begin position="26"/>
        <end position="375"/>
    </location>
</feature>
<dbReference type="PROSITE" id="PS51352">
    <property type="entry name" value="THIOREDOXIN_2"/>
    <property type="match status" value="1"/>
</dbReference>
<dbReference type="InterPro" id="IPR000866">
    <property type="entry name" value="AhpC/TSA"/>
</dbReference>
<name>A0A1D7QC23_9SPHI</name>
<dbReference type="Proteomes" id="UP000094313">
    <property type="component" value="Chromosome"/>
</dbReference>
<keyword evidence="3" id="KW-1015">Disulfide bond</keyword>
<dbReference type="PANTHER" id="PTHR42852:SF6">
    <property type="entry name" value="THIOL:DISULFIDE INTERCHANGE PROTEIN DSBE"/>
    <property type="match status" value="1"/>
</dbReference>
<evidence type="ECO:0000313" key="8">
    <source>
        <dbReference type="Proteomes" id="UP000094313"/>
    </source>
</evidence>
<gene>
    <name evidence="7" type="ORF">BFS30_02525</name>
</gene>
<comment type="subcellular location">
    <subcellularLocation>
        <location evidence="1">Cell envelope</location>
    </subcellularLocation>
</comment>
<dbReference type="RefSeq" id="WP_069377835.1">
    <property type="nucleotide sequence ID" value="NZ_CP017141.1"/>
</dbReference>
<dbReference type="CDD" id="cd02966">
    <property type="entry name" value="TlpA_like_family"/>
    <property type="match status" value="1"/>
</dbReference>
<dbReference type="InterPro" id="IPR017937">
    <property type="entry name" value="Thioredoxin_CS"/>
</dbReference>
<dbReference type="GO" id="GO:0016209">
    <property type="term" value="F:antioxidant activity"/>
    <property type="evidence" value="ECO:0007669"/>
    <property type="project" value="InterPro"/>
</dbReference>
<accession>A0A1D7QC23</accession>
<dbReference type="Pfam" id="PF00578">
    <property type="entry name" value="AhpC-TSA"/>
    <property type="match status" value="1"/>
</dbReference>
<evidence type="ECO:0000256" key="4">
    <source>
        <dbReference type="ARBA" id="ARBA00023284"/>
    </source>
</evidence>
<proteinExistence type="predicted"/>
<feature type="signal peptide" evidence="5">
    <location>
        <begin position="1"/>
        <end position="25"/>
    </location>
</feature>
<sequence length="375" mass="41611">MKKTVKVSMLSLAIASLLGIAGANAQSTKGFTIKGELNGLKAGDKVMLIYSADQRKMDTIAQVVKNNRFELKGQVKNGAEFYSLRVENKRIRYNAFLDNSSMILKGDADDLSKVSLSGSPSHDDYLKFTALMAPTTAKIRALNKEYRDASTAKNEELVKSISRQFDELEGQQAVLTADFIRKNPQSYYSPYLIFNGDIEPSVTQPVYHSLSKEVKASTYGIKVKERLADLSRVAVGIKAPDFSALTPEGKTLSLNEVLKKGKYTLIDFWASWCGPCRQENPNLVAAYAKFHEKGLNVLGVSFDKADGAAAWKKAIADDQLNWYQISDLKYWESPMVKLYAVRGIPHSVLVDNNGIIVAKDLRGKALHDKLEELLK</sequence>
<feature type="domain" description="Thioredoxin" evidence="6">
    <location>
        <begin position="233"/>
        <end position="375"/>
    </location>
</feature>
<evidence type="ECO:0000256" key="2">
    <source>
        <dbReference type="ARBA" id="ARBA00022748"/>
    </source>
</evidence>
<dbReference type="GO" id="GO:0016491">
    <property type="term" value="F:oxidoreductase activity"/>
    <property type="evidence" value="ECO:0007669"/>
    <property type="project" value="InterPro"/>
</dbReference>
<dbReference type="PANTHER" id="PTHR42852">
    <property type="entry name" value="THIOL:DISULFIDE INTERCHANGE PROTEIN DSBE"/>
    <property type="match status" value="1"/>
</dbReference>
<dbReference type="GO" id="GO:0030313">
    <property type="term" value="C:cell envelope"/>
    <property type="evidence" value="ECO:0007669"/>
    <property type="project" value="UniProtKB-SubCell"/>
</dbReference>
<dbReference type="PROSITE" id="PS00194">
    <property type="entry name" value="THIOREDOXIN_1"/>
    <property type="match status" value="1"/>
</dbReference>
<dbReference type="Pfam" id="PF14289">
    <property type="entry name" value="DUF4369"/>
    <property type="match status" value="1"/>
</dbReference>
<organism evidence="7 8">
    <name type="scientific">Pedobacter steynii</name>
    <dbReference type="NCBI Taxonomy" id="430522"/>
    <lineage>
        <taxon>Bacteria</taxon>
        <taxon>Pseudomonadati</taxon>
        <taxon>Bacteroidota</taxon>
        <taxon>Sphingobacteriia</taxon>
        <taxon>Sphingobacteriales</taxon>
        <taxon>Sphingobacteriaceae</taxon>
        <taxon>Pedobacter</taxon>
    </lineage>
</organism>
<keyword evidence="8" id="KW-1185">Reference proteome</keyword>
<reference evidence="7 8" key="1">
    <citation type="submission" date="2016-08" db="EMBL/GenBank/DDBJ databases">
        <authorList>
            <person name="Seilhamer J.J."/>
        </authorList>
    </citation>
    <scope>NUCLEOTIDE SEQUENCE [LARGE SCALE GENOMIC DNA]</scope>
    <source>
        <strain evidence="7 8">DX4</strain>
    </source>
</reference>
<dbReference type="KEGG" id="psty:BFS30_02525"/>
<evidence type="ECO:0000256" key="3">
    <source>
        <dbReference type="ARBA" id="ARBA00023157"/>
    </source>
</evidence>
<dbReference type="InterPro" id="IPR050553">
    <property type="entry name" value="Thioredoxin_ResA/DsbE_sf"/>
</dbReference>
<evidence type="ECO:0000259" key="6">
    <source>
        <dbReference type="PROSITE" id="PS51352"/>
    </source>
</evidence>
<dbReference type="InterPro" id="IPR036249">
    <property type="entry name" value="Thioredoxin-like_sf"/>
</dbReference>
<keyword evidence="2" id="KW-0201">Cytochrome c-type biogenesis</keyword>
<dbReference type="Gene3D" id="3.40.30.10">
    <property type="entry name" value="Glutaredoxin"/>
    <property type="match status" value="1"/>
</dbReference>
<dbReference type="GO" id="GO:0017004">
    <property type="term" value="P:cytochrome complex assembly"/>
    <property type="evidence" value="ECO:0007669"/>
    <property type="project" value="UniProtKB-KW"/>
</dbReference>
<dbReference type="EMBL" id="CP017141">
    <property type="protein sequence ID" value="AOM76139.1"/>
    <property type="molecule type" value="Genomic_DNA"/>
</dbReference>
<dbReference type="InterPro" id="IPR025380">
    <property type="entry name" value="DUF4369"/>
</dbReference>
<dbReference type="InterPro" id="IPR013766">
    <property type="entry name" value="Thioredoxin_domain"/>
</dbReference>
<dbReference type="AlphaFoldDB" id="A0A1D7QC23"/>
<evidence type="ECO:0000256" key="1">
    <source>
        <dbReference type="ARBA" id="ARBA00004196"/>
    </source>
</evidence>
<evidence type="ECO:0000256" key="5">
    <source>
        <dbReference type="SAM" id="SignalP"/>
    </source>
</evidence>
<keyword evidence="5" id="KW-0732">Signal</keyword>
<protein>
    <recommendedName>
        <fullName evidence="6">Thioredoxin domain-containing protein</fullName>
    </recommendedName>
</protein>